<dbReference type="EMBL" id="CAXITT010000036">
    <property type="protein sequence ID" value="CAL1528664.1"/>
    <property type="molecule type" value="Genomic_DNA"/>
</dbReference>
<keyword evidence="5" id="KW-1185">Reference proteome</keyword>
<dbReference type="Pfam" id="PF07690">
    <property type="entry name" value="MFS_1"/>
    <property type="match status" value="1"/>
</dbReference>
<dbReference type="PANTHER" id="PTHR11360">
    <property type="entry name" value="MONOCARBOXYLATE TRANSPORTER"/>
    <property type="match status" value="1"/>
</dbReference>
<name>A0AAV2H4Q5_LYMST</name>
<comment type="caution">
    <text evidence="4">The sequence shown here is derived from an EMBL/GenBank/DDBJ whole genome shotgun (WGS) entry which is preliminary data.</text>
</comment>
<keyword evidence="2" id="KW-0472">Membrane</keyword>
<gene>
    <name evidence="4" type="ORF">GSLYS_00002834001</name>
</gene>
<feature type="transmembrane region" description="Helical" evidence="2">
    <location>
        <begin position="152"/>
        <end position="175"/>
    </location>
</feature>
<evidence type="ECO:0000313" key="5">
    <source>
        <dbReference type="Proteomes" id="UP001497497"/>
    </source>
</evidence>
<dbReference type="Proteomes" id="UP001497497">
    <property type="component" value="Unassembled WGS sequence"/>
</dbReference>
<dbReference type="InterPro" id="IPR036259">
    <property type="entry name" value="MFS_trans_sf"/>
</dbReference>
<sequence length="327" mass="35964">MEGPGGRLHVNPDRCYSWLNVAGDGADNKKKKRRLDGDCENFEDEPIPTALDGGWGWVVVLGAFTVSLICDGVSYCFGVLYSELLVQFKESKSKTSLVGSIFFGVSMTLGPMASALTSRYGCRKMTVIGGLLSCLGMILSMFAPSIDILCVTFSVIVGTGFSFCYISSIVIVSFYFNKRRSLATGMAVCGTGVGTFTFAPMMDYLVDTYDLRGLFLIMGGVCLNLVVCGMLFRPLHFTRAERRDMFLRKFNELPKSRKDIELQRDSFHVDVLSAEDEVGDTMSLLNVPTFVTSSVSTKPSKALMKALRTGNNPHLTLNRYMSNAMVQ</sequence>
<feature type="transmembrane region" description="Helical" evidence="2">
    <location>
        <begin position="55"/>
        <end position="81"/>
    </location>
</feature>
<proteinExistence type="predicted"/>
<dbReference type="InterPro" id="IPR050327">
    <property type="entry name" value="Proton-linked_MCT"/>
</dbReference>
<dbReference type="Gene3D" id="1.20.1250.20">
    <property type="entry name" value="MFS general substrate transporter like domains"/>
    <property type="match status" value="1"/>
</dbReference>
<dbReference type="PANTHER" id="PTHR11360:SF260">
    <property type="entry name" value="MFS DOMAIN-CONTAINING PROTEIN"/>
    <property type="match status" value="1"/>
</dbReference>
<reference evidence="4 5" key="1">
    <citation type="submission" date="2024-04" db="EMBL/GenBank/DDBJ databases">
        <authorList>
            <consortium name="Genoscope - CEA"/>
            <person name="William W."/>
        </authorList>
    </citation>
    <scope>NUCLEOTIDE SEQUENCE [LARGE SCALE GENOMIC DNA]</scope>
</reference>
<feature type="non-terminal residue" evidence="4">
    <location>
        <position position="327"/>
    </location>
</feature>
<dbReference type="GO" id="GO:0008028">
    <property type="term" value="F:monocarboxylic acid transmembrane transporter activity"/>
    <property type="evidence" value="ECO:0007669"/>
    <property type="project" value="TreeGrafter"/>
</dbReference>
<feature type="transmembrane region" description="Helical" evidence="2">
    <location>
        <begin position="214"/>
        <end position="235"/>
    </location>
</feature>
<feature type="transmembrane region" description="Helical" evidence="2">
    <location>
        <begin position="182"/>
        <end position="202"/>
    </location>
</feature>
<evidence type="ECO:0000256" key="2">
    <source>
        <dbReference type="SAM" id="Phobius"/>
    </source>
</evidence>
<evidence type="ECO:0000259" key="3">
    <source>
        <dbReference type="PROSITE" id="PS50850"/>
    </source>
</evidence>
<protein>
    <recommendedName>
        <fullName evidence="3">Major facilitator superfamily (MFS) profile domain-containing protein</fullName>
    </recommendedName>
</protein>
<keyword evidence="2" id="KW-1133">Transmembrane helix</keyword>
<feature type="domain" description="Major facilitator superfamily (MFS) profile" evidence="3">
    <location>
        <begin position="55"/>
        <end position="327"/>
    </location>
</feature>
<evidence type="ECO:0000313" key="4">
    <source>
        <dbReference type="EMBL" id="CAL1528664.1"/>
    </source>
</evidence>
<accession>A0AAV2H4Q5</accession>
<organism evidence="4 5">
    <name type="scientific">Lymnaea stagnalis</name>
    <name type="common">Great pond snail</name>
    <name type="synonym">Helix stagnalis</name>
    <dbReference type="NCBI Taxonomy" id="6523"/>
    <lineage>
        <taxon>Eukaryota</taxon>
        <taxon>Metazoa</taxon>
        <taxon>Spiralia</taxon>
        <taxon>Lophotrochozoa</taxon>
        <taxon>Mollusca</taxon>
        <taxon>Gastropoda</taxon>
        <taxon>Heterobranchia</taxon>
        <taxon>Euthyneura</taxon>
        <taxon>Panpulmonata</taxon>
        <taxon>Hygrophila</taxon>
        <taxon>Lymnaeoidea</taxon>
        <taxon>Lymnaeidae</taxon>
        <taxon>Lymnaea</taxon>
    </lineage>
</organism>
<dbReference type="SUPFAM" id="SSF103473">
    <property type="entry name" value="MFS general substrate transporter"/>
    <property type="match status" value="1"/>
</dbReference>
<feature type="transmembrane region" description="Helical" evidence="2">
    <location>
        <begin position="101"/>
        <end position="118"/>
    </location>
</feature>
<dbReference type="InterPro" id="IPR011701">
    <property type="entry name" value="MFS"/>
</dbReference>
<dbReference type="GO" id="GO:0016020">
    <property type="term" value="C:membrane"/>
    <property type="evidence" value="ECO:0007669"/>
    <property type="project" value="UniProtKB-SubCell"/>
</dbReference>
<dbReference type="InterPro" id="IPR020846">
    <property type="entry name" value="MFS_dom"/>
</dbReference>
<dbReference type="CDD" id="cd17352">
    <property type="entry name" value="MFS_MCT_SLC16"/>
    <property type="match status" value="1"/>
</dbReference>
<dbReference type="PROSITE" id="PS50850">
    <property type="entry name" value="MFS"/>
    <property type="match status" value="1"/>
</dbReference>
<dbReference type="AlphaFoldDB" id="A0AAV2H4Q5"/>
<feature type="transmembrane region" description="Helical" evidence="2">
    <location>
        <begin position="125"/>
        <end position="146"/>
    </location>
</feature>
<keyword evidence="2" id="KW-0812">Transmembrane</keyword>
<evidence type="ECO:0000256" key="1">
    <source>
        <dbReference type="ARBA" id="ARBA00004141"/>
    </source>
</evidence>
<comment type="subcellular location">
    <subcellularLocation>
        <location evidence="1">Membrane</location>
        <topology evidence="1">Multi-pass membrane protein</topology>
    </subcellularLocation>
</comment>